<evidence type="ECO:0000256" key="10">
    <source>
        <dbReference type="ARBA" id="ARBA00049975"/>
    </source>
</evidence>
<proteinExistence type="inferred from homology"/>
<evidence type="ECO:0000256" key="3">
    <source>
        <dbReference type="ARBA" id="ARBA00012855"/>
    </source>
</evidence>
<dbReference type="NCBIfam" id="TIGR00112">
    <property type="entry name" value="proC"/>
    <property type="match status" value="1"/>
</dbReference>
<evidence type="ECO:0000256" key="2">
    <source>
        <dbReference type="ARBA" id="ARBA00005525"/>
    </source>
</evidence>
<comment type="function">
    <text evidence="10">Oxidoreductase that catalyzes the last step in proline biosynthesis, which corresponds to the reduction of pyrroline-5-carboxylate (P5C) to L-proline using NAD(P)H. Proline is synthesized from either glutamate or ornithine; both are converted to P5C, and then to proline via pyrroline-5-carboxylate reductases (PYCRs). PYCR3 is exclusively linked to the biosynthesis of proline from ornithine.</text>
</comment>
<evidence type="ECO:0000259" key="12">
    <source>
        <dbReference type="Pfam" id="PF03807"/>
    </source>
</evidence>
<dbReference type="PANTHER" id="PTHR11645:SF0">
    <property type="entry name" value="PYRROLINE-5-CARBOXYLATE REDUCTASE 3"/>
    <property type="match status" value="1"/>
</dbReference>
<keyword evidence="6" id="KW-0560">Oxidoreductase</keyword>
<dbReference type="InterPro" id="IPR008927">
    <property type="entry name" value="6-PGluconate_DH-like_C_sf"/>
</dbReference>
<dbReference type="Pfam" id="PF03807">
    <property type="entry name" value="F420_oxidored"/>
    <property type="match status" value="1"/>
</dbReference>
<dbReference type="PANTHER" id="PTHR11645">
    <property type="entry name" value="PYRROLINE-5-CARBOXYLATE REDUCTASE"/>
    <property type="match status" value="1"/>
</dbReference>
<keyword evidence="4" id="KW-0641">Proline biosynthesis</keyword>
<keyword evidence="15" id="KW-1185">Reference proteome</keyword>
<evidence type="ECO:0000256" key="9">
    <source>
        <dbReference type="ARBA" id="ARBA00042532"/>
    </source>
</evidence>
<comment type="similarity">
    <text evidence="2">Belongs to the pyrroline-5-carboxylate reductase family.</text>
</comment>
<dbReference type="InterPro" id="IPR029036">
    <property type="entry name" value="P5CR_dimer"/>
</dbReference>
<dbReference type="OrthoDB" id="10263291at2759"/>
<accession>A0A7R9L4Q2</accession>
<dbReference type="Gene3D" id="3.40.50.720">
    <property type="entry name" value="NAD(P)-binding Rossmann-like Domain"/>
    <property type="match status" value="1"/>
</dbReference>
<organism evidence="14">
    <name type="scientific">Medioppia subpectinata</name>
    <dbReference type="NCBI Taxonomy" id="1979941"/>
    <lineage>
        <taxon>Eukaryota</taxon>
        <taxon>Metazoa</taxon>
        <taxon>Ecdysozoa</taxon>
        <taxon>Arthropoda</taxon>
        <taxon>Chelicerata</taxon>
        <taxon>Arachnida</taxon>
        <taxon>Acari</taxon>
        <taxon>Acariformes</taxon>
        <taxon>Sarcoptiformes</taxon>
        <taxon>Oribatida</taxon>
        <taxon>Brachypylina</taxon>
        <taxon>Oppioidea</taxon>
        <taxon>Oppiidae</taxon>
        <taxon>Medioppia</taxon>
    </lineage>
</organism>
<evidence type="ECO:0000256" key="8">
    <source>
        <dbReference type="ARBA" id="ARBA00039786"/>
    </source>
</evidence>
<evidence type="ECO:0000256" key="5">
    <source>
        <dbReference type="ARBA" id="ARBA00022857"/>
    </source>
</evidence>
<dbReference type="SUPFAM" id="SSF48179">
    <property type="entry name" value="6-phosphogluconate dehydrogenase C-terminal domain-like"/>
    <property type="match status" value="1"/>
</dbReference>
<dbReference type="UniPathway" id="UPA00098">
    <property type="reaction ID" value="UER00361"/>
</dbReference>
<evidence type="ECO:0000256" key="4">
    <source>
        <dbReference type="ARBA" id="ARBA00022650"/>
    </source>
</evidence>
<keyword evidence="5 11" id="KW-0521">NADP</keyword>
<dbReference type="GO" id="GO:0004735">
    <property type="term" value="F:pyrroline-5-carboxylate reductase activity"/>
    <property type="evidence" value="ECO:0007669"/>
    <property type="project" value="UniProtKB-EC"/>
</dbReference>
<dbReference type="InterPro" id="IPR028939">
    <property type="entry name" value="P5C_Rdtase_cat_N"/>
</dbReference>
<name>A0A7R9L4Q2_9ACAR</name>
<dbReference type="InterPro" id="IPR036291">
    <property type="entry name" value="NAD(P)-bd_dom_sf"/>
</dbReference>
<feature type="domain" description="Pyrroline-5-carboxylate reductase dimerisation" evidence="13">
    <location>
        <begin position="195"/>
        <end position="299"/>
    </location>
</feature>
<dbReference type="Proteomes" id="UP000759131">
    <property type="component" value="Unassembled WGS sequence"/>
</dbReference>
<dbReference type="EMBL" id="OC868146">
    <property type="protein sequence ID" value="CAD7633891.1"/>
    <property type="molecule type" value="Genomic_DNA"/>
</dbReference>
<dbReference type="SUPFAM" id="SSF51735">
    <property type="entry name" value="NAD(P)-binding Rossmann-fold domains"/>
    <property type="match status" value="1"/>
</dbReference>
<dbReference type="GO" id="GO:0055129">
    <property type="term" value="P:L-proline biosynthetic process"/>
    <property type="evidence" value="ECO:0007669"/>
    <property type="project" value="UniProtKB-UniPathway"/>
</dbReference>
<sequence length="302" mass="31590">MEYPATLAECHVGFIGAGNMAHAMATGFVKSGAIRADRLTASAPSNRNLHKFTDLGCHVTNNSNALFAHLTPDARHRTLKVIFICVKPGVFTGAADDHPVIDLDQYEDERRLVVVSVMAGVKLATIRARLVDRLSFLPSGAVDLIRVMPNTACALNAGCCGVCTAPADAVSGRQRLDEFAGRLLAPLGTTEFVDERLLDAVCGLGGSGIAFVYTMIHAMADGGLKMGLPRTVATNIATQTLLGAALMVQQTGRNPIALRDEVTSPGGTTIHGLHALTAGGFDSAVMAAVEAATKRSQELSGP</sequence>
<comment type="pathway">
    <text evidence="1">Amino-acid biosynthesis; L-proline biosynthesis; L-proline from L-glutamate 5-semialdehyde: step 1/1.</text>
</comment>
<evidence type="ECO:0000259" key="13">
    <source>
        <dbReference type="Pfam" id="PF14748"/>
    </source>
</evidence>
<gene>
    <name evidence="14" type="ORF">OSB1V03_LOCUS14287</name>
</gene>
<feature type="binding site" evidence="11">
    <location>
        <begin position="15"/>
        <end position="20"/>
    </location>
    <ligand>
        <name>NADP(+)</name>
        <dbReference type="ChEBI" id="CHEBI:58349"/>
    </ligand>
</feature>
<dbReference type="InterPro" id="IPR000304">
    <property type="entry name" value="Pyrroline-COOH_reductase"/>
</dbReference>
<dbReference type="Pfam" id="PF14748">
    <property type="entry name" value="P5CR_dimer"/>
    <property type="match status" value="1"/>
</dbReference>
<evidence type="ECO:0000256" key="11">
    <source>
        <dbReference type="PIRSR" id="PIRSR000193-1"/>
    </source>
</evidence>
<dbReference type="Gene3D" id="1.10.3730.10">
    <property type="entry name" value="ProC C-terminal domain-like"/>
    <property type="match status" value="1"/>
</dbReference>
<evidence type="ECO:0000256" key="7">
    <source>
        <dbReference type="ARBA" id="ARBA00038523"/>
    </source>
</evidence>
<feature type="domain" description="Pyrroline-5-carboxylate reductase catalytic N-terminal" evidence="12">
    <location>
        <begin position="12"/>
        <end position="120"/>
    </location>
</feature>
<dbReference type="EMBL" id="CAJPIZ010013571">
    <property type="protein sequence ID" value="CAG2114321.1"/>
    <property type="molecule type" value="Genomic_DNA"/>
</dbReference>
<dbReference type="AlphaFoldDB" id="A0A7R9L4Q2"/>
<evidence type="ECO:0000256" key="1">
    <source>
        <dbReference type="ARBA" id="ARBA00005205"/>
    </source>
</evidence>
<protein>
    <recommendedName>
        <fullName evidence="8">Pyrroline-5-carboxylate reductase 3</fullName>
        <ecNumber evidence="3">1.5.1.2</ecNumber>
    </recommendedName>
    <alternativeName>
        <fullName evidence="9">Pyrroline-5-carboxylate reductase-like protein</fullName>
    </alternativeName>
</protein>
<evidence type="ECO:0000313" key="14">
    <source>
        <dbReference type="EMBL" id="CAD7633891.1"/>
    </source>
</evidence>
<comment type="subunit">
    <text evidence="7">Homodecamer; composed of 5 homodimers.</text>
</comment>
<dbReference type="FunFam" id="1.10.3730.10:FF:000001">
    <property type="entry name" value="Pyrroline-5-carboxylate reductase"/>
    <property type="match status" value="1"/>
</dbReference>
<reference evidence="14" key="1">
    <citation type="submission" date="2020-11" db="EMBL/GenBank/DDBJ databases">
        <authorList>
            <person name="Tran Van P."/>
        </authorList>
    </citation>
    <scope>NUCLEOTIDE SEQUENCE</scope>
</reference>
<dbReference type="HAMAP" id="MF_01925">
    <property type="entry name" value="P5C_reductase"/>
    <property type="match status" value="1"/>
</dbReference>
<dbReference type="EC" id="1.5.1.2" evidence="3"/>
<keyword evidence="4" id="KW-0028">Amino-acid biosynthesis</keyword>
<evidence type="ECO:0000313" key="15">
    <source>
        <dbReference type="Proteomes" id="UP000759131"/>
    </source>
</evidence>
<evidence type="ECO:0000256" key="6">
    <source>
        <dbReference type="ARBA" id="ARBA00023002"/>
    </source>
</evidence>
<dbReference type="PIRSF" id="PIRSF000193">
    <property type="entry name" value="Pyrrol-5-carb_rd"/>
    <property type="match status" value="1"/>
</dbReference>